<name>A0A265UZX2_9FLAO</name>
<sequence length="179" mass="20201">MKKLILGLIVLLSLSGCQNQQKIAFVDNKKVVNDYHKKKNFETKFQVKIDNFNKKADSLQQAIQMEAQLWQSRAAQMDKTKAEQEYQALVQKKQMQDYQLGNEEKALQSEGQKQVDSLIKEVKTFVKDYGKKNGYTFILGANDAGSVMYGAEANDITDVVLAELNKGASPKKEEATTKD</sequence>
<dbReference type="Proteomes" id="UP000216840">
    <property type="component" value="Unassembled WGS sequence"/>
</dbReference>
<protein>
    <recommendedName>
        <fullName evidence="5">Outer membrane chaperone Skp</fullName>
    </recommendedName>
</protein>
<comment type="caution">
    <text evidence="3">The sequence shown here is derived from an EMBL/GenBank/DDBJ whole genome shotgun (WGS) entry which is preliminary data.</text>
</comment>
<dbReference type="PANTHER" id="PTHR35089">
    <property type="entry name" value="CHAPERONE PROTEIN SKP"/>
    <property type="match status" value="1"/>
</dbReference>
<evidence type="ECO:0000256" key="1">
    <source>
        <dbReference type="ARBA" id="ARBA00009091"/>
    </source>
</evidence>
<proteinExistence type="inferred from homology"/>
<gene>
    <name evidence="3" type="ORF">CA834_01615</name>
</gene>
<dbReference type="GO" id="GO:0050821">
    <property type="term" value="P:protein stabilization"/>
    <property type="evidence" value="ECO:0007669"/>
    <property type="project" value="TreeGrafter"/>
</dbReference>
<evidence type="ECO:0000256" key="2">
    <source>
        <dbReference type="ARBA" id="ARBA00022729"/>
    </source>
</evidence>
<reference evidence="3 4" key="1">
    <citation type="submission" date="2017-05" db="EMBL/GenBank/DDBJ databases">
        <title>The draft genome sequence of Idiomarina salinarum WNB302.</title>
        <authorList>
            <person name="Sun Y."/>
            <person name="Chen B."/>
            <person name="Du Z."/>
        </authorList>
    </citation>
    <scope>NUCLEOTIDE SEQUENCE [LARGE SCALE GENOMIC DNA]</scope>
    <source>
        <strain evidence="3 4">WNB302</strain>
    </source>
</reference>
<dbReference type="InterPro" id="IPR005632">
    <property type="entry name" value="Chaperone_Skp"/>
</dbReference>
<dbReference type="PROSITE" id="PS51257">
    <property type="entry name" value="PROKAR_LIPOPROTEIN"/>
    <property type="match status" value="1"/>
</dbReference>
<comment type="similarity">
    <text evidence="1">Belongs to the Skp family.</text>
</comment>
<dbReference type="PANTHER" id="PTHR35089:SF1">
    <property type="entry name" value="CHAPERONE PROTEIN SKP"/>
    <property type="match status" value="1"/>
</dbReference>
<organism evidence="3 4">
    <name type="scientific">Winogradskyella aurantia</name>
    <dbReference type="NCBI Taxonomy" id="1915063"/>
    <lineage>
        <taxon>Bacteria</taxon>
        <taxon>Pseudomonadati</taxon>
        <taxon>Bacteroidota</taxon>
        <taxon>Flavobacteriia</taxon>
        <taxon>Flavobacteriales</taxon>
        <taxon>Flavobacteriaceae</taxon>
        <taxon>Winogradskyella</taxon>
    </lineage>
</organism>
<dbReference type="GO" id="GO:0051082">
    <property type="term" value="F:unfolded protein binding"/>
    <property type="evidence" value="ECO:0007669"/>
    <property type="project" value="InterPro"/>
</dbReference>
<dbReference type="Pfam" id="PF03938">
    <property type="entry name" value="OmpH"/>
    <property type="match status" value="1"/>
</dbReference>
<evidence type="ECO:0000313" key="4">
    <source>
        <dbReference type="Proteomes" id="UP000216840"/>
    </source>
</evidence>
<dbReference type="Gene3D" id="3.30.910.20">
    <property type="entry name" value="Skp domain"/>
    <property type="match status" value="1"/>
</dbReference>
<dbReference type="SMART" id="SM00935">
    <property type="entry name" value="OmpH"/>
    <property type="match status" value="1"/>
</dbReference>
<accession>A0A265UZX2</accession>
<dbReference type="GO" id="GO:0005829">
    <property type="term" value="C:cytosol"/>
    <property type="evidence" value="ECO:0007669"/>
    <property type="project" value="TreeGrafter"/>
</dbReference>
<dbReference type="AlphaFoldDB" id="A0A265UZX2"/>
<dbReference type="RefSeq" id="WP_094966914.1">
    <property type="nucleotide sequence ID" value="NZ_NGJN01000001.1"/>
</dbReference>
<keyword evidence="2" id="KW-0732">Signal</keyword>
<dbReference type="EMBL" id="NGJN01000001">
    <property type="protein sequence ID" value="OZV70839.1"/>
    <property type="molecule type" value="Genomic_DNA"/>
</dbReference>
<evidence type="ECO:0008006" key="5">
    <source>
        <dbReference type="Google" id="ProtNLM"/>
    </source>
</evidence>
<dbReference type="OrthoDB" id="1145062at2"/>
<keyword evidence="4" id="KW-1185">Reference proteome</keyword>
<evidence type="ECO:0000313" key="3">
    <source>
        <dbReference type="EMBL" id="OZV70839.1"/>
    </source>
</evidence>
<dbReference type="InterPro" id="IPR024930">
    <property type="entry name" value="Skp_dom_sf"/>
</dbReference>
<dbReference type="SUPFAM" id="SSF111384">
    <property type="entry name" value="OmpH-like"/>
    <property type="match status" value="1"/>
</dbReference>